<name>A0A9E6R8S6_9HYPH</name>
<dbReference type="AlphaFoldDB" id="A0A9E6R8S6"/>
<proteinExistence type="predicted"/>
<accession>A0A9E6R8S6</accession>
<evidence type="ECO:0008006" key="3">
    <source>
        <dbReference type="Google" id="ProtNLM"/>
    </source>
</evidence>
<keyword evidence="2" id="KW-1185">Reference proteome</keyword>
<gene>
    <name evidence="1" type="ORF">K6K41_27010</name>
</gene>
<organism evidence="1 2">
    <name type="scientific">Chenggangzhangella methanolivorans</name>
    <dbReference type="NCBI Taxonomy" id="1437009"/>
    <lineage>
        <taxon>Bacteria</taxon>
        <taxon>Pseudomonadati</taxon>
        <taxon>Pseudomonadota</taxon>
        <taxon>Alphaproteobacteria</taxon>
        <taxon>Hyphomicrobiales</taxon>
        <taxon>Methylopilaceae</taxon>
        <taxon>Chenggangzhangella</taxon>
    </lineage>
</organism>
<evidence type="ECO:0000313" key="1">
    <source>
        <dbReference type="EMBL" id="QZO00149.1"/>
    </source>
</evidence>
<dbReference type="InterPro" id="IPR011010">
    <property type="entry name" value="DNA_brk_join_enz"/>
</dbReference>
<dbReference type="KEGG" id="cmet:K6K41_27010"/>
<sequence length="653" mass="71725">MNIHVLPSARHLDAQTNLENFIAKARALTAFGAVDFDAPIWAVTLIKQKRASSGRSGVNRLYFTEVLAGGRGEDGRVPLHEPFASFLKAVVRSRESDGAKHLDDHAALIAAARFLHEEMAEIGFDPCSLDPDTFYRAAIAAKKAQSASTAYSTGKKLVEIAGWVDRFGVGRTRIEFRNPIIKRPDGTEGRLDAAARERREEKLPTDASLNALARLANLVTEDVDILRIRVIELLVCGGWRINELLSIPANCEVEEAAYRDGKPVLDDKGDPVVRYGIRYWAEKGAPPAPKWIPSALVDVARRAIADIRRITEPTREAAAYAARHPWGVKVEGLDDGDPECLIECSAVGALLGMTHRTSGLQWCRSWSVPLVQSAVGMSATRRDVSRVIRREMPQVPPDSPLRLDEHLFLIPQNFTHPGRTSIPGSVRFLTDGMIGLFITGKEGAPSIFERFGMVEDDGSPIRMNSHQLRHWLNTLAQAGGMSQMEIARWSGRKDVRQNAAYDHVSGAELAGKVRKLVENGEMRGPLAEAHERLPPRDRASFRQTQIATAHLTEIGLCLHDWSLLPCTKHGSCPDCTEHCVKKGDAGQCGAAERLLAETNALLESAAVEADERTYGAARWVEAHRRTARGLEAIVAVHHDPSIPNGTLVQIARP</sequence>
<dbReference type="SUPFAM" id="SSF56349">
    <property type="entry name" value="DNA breaking-rejoining enzymes"/>
    <property type="match status" value="1"/>
</dbReference>
<dbReference type="RefSeq" id="WP_261403303.1">
    <property type="nucleotide sequence ID" value="NZ_CP081869.1"/>
</dbReference>
<dbReference type="GO" id="GO:0003677">
    <property type="term" value="F:DNA binding"/>
    <property type="evidence" value="ECO:0007669"/>
    <property type="project" value="InterPro"/>
</dbReference>
<protein>
    <recommendedName>
        <fullName evidence="3">Integrase</fullName>
    </recommendedName>
</protein>
<evidence type="ECO:0000313" key="2">
    <source>
        <dbReference type="Proteomes" id="UP000825701"/>
    </source>
</evidence>
<reference evidence="1" key="1">
    <citation type="submission" date="2021-08" db="EMBL/GenBank/DDBJ databases">
        <authorList>
            <person name="Zhang H."/>
            <person name="Xu M."/>
            <person name="Yu Z."/>
            <person name="Yang L."/>
            <person name="Cai Y."/>
        </authorList>
    </citation>
    <scope>NUCLEOTIDE SEQUENCE</scope>
    <source>
        <strain evidence="1">CHL1</strain>
    </source>
</reference>
<dbReference type="Proteomes" id="UP000825701">
    <property type="component" value="Chromosome"/>
</dbReference>
<dbReference type="EMBL" id="CP081869">
    <property type="protein sequence ID" value="QZO00149.1"/>
    <property type="molecule type" value="Genomic_DNA"/>
</dbReference>